<reference evidence="10" key="2">
    <citation type="journal article" date="2016" name="Fungal Biol.">
        <title>Ochratoxin A production by Penicillium thymicola.</title>
        <authorList>
            <person name="Nguyen H.D.T."/>
            <person name="McMullin D.R."/>
            <person name="Ponomareva E."/>
            <person name="Riley R."/>
            <person name="Pomraning K.R."/>
            <person name="Baker S.E."/>
            <person name="Seifert K.A."/>
        </authorList>
    </citation>
    <scope>NUCLEOTIDE SEQUENCE</scope>
    <source>
        <strain evidence="10">DAOM 180753</strain>
    </source>
</reference>
<evidence type="ECO:0000259" key="9">
    <source>
        <dbReference type="PROSITE" id="PS50850"/>
    </source>
</evidence>
<dbReference type="PROSITE" id="PS50850">
    <property type="entry name" value="MFS"/>
    <property type="match status" value="1"/>
</dbReference>
<feature type="transmembrane region" description="Helical" evidence="8">
    <location>
        <begin position="324"/>
        <end position="344"/>
    </location>
</feature>
<dbReference type="InterPro" id="IPR020846">
    <property type="entry name" value="MFS_dom"/>
</dbReference>
<gene>
    <name evidence="10" type="ORF">VN97_g8674</name>
</gene>
<feature type="transmembrane region" description="Helical" evidence="8">
    <location>
        <begin position="422"/>
        <end position="439"/>
    </location>
</feature>
<feature type="transmembrane region" description="Helical" evidence="8">
    <location>
        <begin position="125"/>
        <end position="146"/>
    </location>
</feature>
<evidence type="ECO:0000313" key="10">
    <source>
        <dbReference type="EMBL" id="KAJ9484687.1"/>
    </source>
</evidence>
<dbReference type="GO" id="GO:0016020">
    <property type="term" value="C:membrane"/>
    <property type="evidence" value="ECO:0007669"/>
    <property type="project" value="UniProtKB-SubCell"/>
</dbReference>
<dbReference type="InterPro" id="IPR050360">
    <property type="entry name" value="MFS_Sugar_Transporters"/>
</dbReference>
<dbReference type="GO" id="GO:0005351">
    <property type="term" value="F:carbohydrate:proton symporter activity"/>
    <property type="evidence" value="ECO:0007669"/>
    <property type="project" value="TreeGrafter"/>
</dbReference>
<evidence type="ECO:0000256" key="1">
    <source>
        <dbReference type="ARBA" id="ARBA00004141"/>
    </source>
</evidence>
<feature type="transmembrane region" description="Helical" evidence="8">
    <location>
        <begin position="389"/>
        <end position="410"/>
    </location>
</feature>
<evidence type="ECO:0000256" key="7">
    <source>
        <dbReference type="RuleBase" id="RU003346"/>
    </source>
</evidence>
<feature type="transmembrane region" description="Helical" evidence="8">
    <location>
        <begin position="460"/>
        <end position="481"/>
    </location>
</feature>
<proteinExistence type="inferred from homology"/>
<dbReference type="PANTHER" id="PTHR48022">
    <property type="entry name" value="PLASTIDIC GLUCOSE TRANSPORTER 4"/>
    <property type="match status" value="1"/>
</dbReference>
<dbReference type="InterPro" id="IPR003663">
    <property type="entry name" value="Sugar/inositol_transpt"/>
</dbReference>
<dbReference type="InterPro" id="IPR005828">
    <property type="entry name" value="MFS_sugar_transport-like"/>
</dbReference>
<keyword evidence="6 8" id="KW-0472">Membrane</keyword>
<dbReference type="PROSITE" id="PS00217">
    <property type="entry name" value="SUGAR_TRANSPORT_2"/>
    <property type="match status" value="1"/>
</dbReference>
<dbReference type="Gene3D" id="1.20.1250.20">
    <property type="entry name" value="MFS general substrate transporter like domains"/>
    <property type="match status" value="1"/>
</dbReference>
<comment type="caution">
    <text evidence="10">The sequence shown here is derived from an EMBL/GenBank/DDBJ whole genome shotgun (WGS) entry which is preliminary data.</text>
</comment>
<evidence type="ECO:0000256" key="6">
    <source>
        <dbReference type="ARBA" id="ARBA00023136"/>
    </source>
</evidence>
<feature type="transmembrane region" description="Helical" evidence="8">
    <location>
        <begin position="219"/>
        <end position="238"/>
    </location>
</feature>
<comment type="similarity">
    <text evidence="2 7">Belongs to the major facilitator superfamily. Sugar transporter (TC 2.A.1.1) family.</text>
</comment>
<keyword evidence="11" id="KW-1185">Reference proteome</keyword>
<feature type="transmembrane region" description="Helical" evidence="8">
    <location>
        <begin position="487"/>
        <end position="508"/>
    </location>
</feature>
<evidence type="ECO:0000313" key="11">
    <source>
        <dbReference type="Proteomes" id="UP001227192"/>
    </source>
</evidence>
<dbReference type="AlphaFoldDB" id="A0AAI9TCB3"/>
<organism evidence="10 11">
    <name type="scientific">Penicillium thymicola</name>
    <dbReference type="NCBI Taxonomy" id="293382"/>
    <lineage>
        <taxon>Eukaryota</taxon>
        <taxon>Fungi</taxon>
        <taxon>Dikarya</taxon>
        <taxon>Ascomycota</taxon>
        <taxon>Pezizomycotina</taxon>
        <taxon>Eurotiomycetes</taxon>
        <taxon>Eurotiomycetidae</taxon>
        <taxon>Eurotiales</taxon>
        <taxon>Aspergillaceae</taxon>
        <taxon>Penicillium</taxon>
    </lineage>
</organism>
<dbReference type="PRINTS" id="PR00171">
    <property type="entry name" value="SUGRTRNSPORT"/>
</dbReference>
<evidence type="ECO:0000256" key="4">
    <source>
        <dbReference type="ARBA" id="ARBA00022692"/>
    </source>
</evidence>
<sequence length="555" mass="61272">MADDIPATKKLSHDPAIEGFSHHADDIASDREPYGPPGLRGLAANPFVVLCAACSTLGGLLFGYDQGVVSVILVMDQFLTEFPRIDEGNPGSGFAKGLLTAMIELGALIGAFNQGWIADKISRRYSILVAVAIFTLGSVLQTAAYGYPMLTVARLIGGVGIGMLSMVAPLYISEISPPECRGTLLVLEEWCIVLGIVIAFWITYGTQYMVGEWAWRLPFLLQLIPGFVLAAGVYALPFSPRWLASKNRDEEALDSLCRLRSLPASDRRVRQELMDIQAEVRFHQQMNRENHPDLQGGGTKNSILQELSSWADCFRKGCWRRTHIGIGLGFFQQFIGINALIYYSPTLFETMGLDRSMQLIMSGVLNIVQLVGVTTSIWTMDVVGRRKLLLGGAALMAISHVIIAALVGIYSVDWPSHKAQGWTSVAFLLFYMLAFGATWGPIPWAMPSEIFPSSLRAKGVALSTCSNWLNNFIIGLITPPLVQDTGYGAYVFFAVFCLLAGIWTFFFVPETKGRTLEQMDHVFKDNSSEEEKAKRRVIEAELIRAQHENVHQEFA</sequence>
<reference evidence="10" key="1">
    <citation type="submission" date="2015-06" db="EMBL/GenBank/DDBJ databases">
        <authorList>
            <person name="Nguyen H."/>
        </authorList>
    </citation>
    <scope>NUCLEOTIDE SEQUENCE</scope>
    <source>
        <strain evidence="10">DAOM 180753</strain>
    </source>
</reference>
<keyword evidence="5 8" id="KW-1133">Transmembrane helix</keyword>
<dbReference type="Pfam" id="PF00083">
    <property type="entry name" value="Sugar_tr"/>
    <property type="match status" value="1"/>
</dbReference>
<dbReference type="NCBIfam" id="TIGR00879">
    <property type="entry name" value="SP"/>
    <property type="match status" value="1"/>
</dbReference>
<dbReference type="PANTHER" id="PTHR48022:SF14">
    <property type="entry name" value="MAJOR FACILITATOR SUPERFAMILY (MFS) PROFILE DOMAIN-CONTAINING PROTEIN-RELATED"/>
    <property type="match status" value="1"/>
</dbReference>
<comment type="subcellular location">
    <subcellularLocation>
        <location evidence="1">Membrane</location>
        <topology evidence="1">Multi-pass membrane protein</topology>
    </subcellularLocation>
</comment>
<evidence type="ECO:0000256" key="2">
    <source>
        <dbReference type="ARBA" id="ARBA00010992"/>
    </source>
</evidence>
<feature type="transmembrane region" description="Helical" evidence="8">
    <location>
        <begin position="94"/>
        <end position="113"/>
    </location>
</feature>
<feature type="transmembrane region" description="Helical" evidence="8">
    <location>
        <begin position="47"/>
        <end position="74"/>
    </location>
</feature>
<dbReference type="SUPFAM" id="SSF103473">
    <property type="entry name" value="MFS general substrate transporter"/>
    <property type="match status" value="1"/>
</dbReference>
<dbReference type="PROSITE" id="PS00216">
    <property type="entry name" value="SUGAR_TRANSPORT_1"/>
    <property type="match status" value="1"/>
</dbReference>
<dbReference type="EMBL" id="LACB01000318">
    <property type="protein sequence ID" value="KAJ9484687.1"/>
    <property type="molecule type" value="Genomic_DNA"/>
</dbReference>
<feature type="transmembrane region" description="Helical" evidence="8">
    <location>
        <begin position="356"/>
        <end position="377"/>
    </location>
</feature>
<keyword evidence="3 7" id="KW-0813">Transport</keyword>
<keyword evidence="4 8" id="KW-0812">Transmembrane</keyword>
<protein>
    <recommendedName>
        <fullName evidence="9">Major facilitator superfamily (MFS) profile domain-containing protein</fullName>
    </recommendedName>
</protein>
<feature type="domain" description="Major facilitator superfamily (MFS) profile" evidence="9">
    <location>
        <begin position="51"/>
        <end position="512"/>
    </location>
</feature>
<evidence type="ECO:0000256" key="5">
    <source>
        <dbReference type="ARBA" id="ARBA00022989"/>
    </source>
</evidence>
<dbReference type="FunFam" id="1.20.1250.20:FF:000026">
    <property type="entry name" value="MFS quinate transporter QutD"/>
    <property type="match status" value="1"/>
</dbReference>
<accession>A0AAI9TCB3</accession>
<feature type="transmembrane region" description="Helical" evidence="8">
    <location>
        <begin position="152"/>
        <end position="172"/>
    </location>
</feature>
<dbReference type="Proteomes" id="UP001227192">
    <property type="component" value="Unassembled WGS sequence"/>
</dbReference>
<evidence type="ECO:0000256" key="8">
    <source>
        <dbReference type="SAM" id="Phobius"/>
    </source>
</evidence>
<dbReference type="InterPro" id="IPR005829">
    <property type="entry name" value="Sugar_transporter_CS"/>
</dbReference>
<evidence type="ECO:0000256" key="3">
    <source>
        <dbReference type="ARBA" id="ARBA00022448"/>
    </source>
</evidence>
<name>A0AAI9TCB3_PENTH</name>
<feature type="transmembrane region" description="Helical" evidence="8">
    <location>
        <begin position="184"/>
        <end position="204"/>
    </location>
</feature>
<dbReference type="InterPro" id="IPR036259">
    <property type="entry name" value="MFS_trans_sf"/>
</dbReference>